<feature type="transmembrane region" description="Helical" evidence="7">
    <location>
        <begin position="51"/>
        <end position="76"/>
    </location>
</feature>
<protein>
    <submittedName>
        <fullName evidence="11">Mechanosensitive ion channel family protein</fullName>
    </submittedName>
</protein>
<evidence type="ECO:0000256" key="6">
    <source>
        <dbReference type="ARBA" id="ARBA00023136"/>
    </source>
</evidence>
<gene>
    <name evidence="11" type="ORF">H8E41_04370</name>
</gene>
<evidence type="ECO:0000256" key="7">
    <source>
        <dbReference type="SAM" id="Phobius"/>
    </source>
</evidence>
<dbReference type="InterPro" id="IPR011014">
    <property type="entry name" value="MscS_channel_TM-2"/>
</dbReference>
<accession>A0A8J6ND56</accession>
<feature type="domain" description="Mechanosensitive ion channel transmembrane helices 2/3" evidence="10">
    <location>
        <begin position="58"/>
        <end position="99"/>
    </location>
</feature>
<dbReference type="Pfam" id="PF21088">
    <property type="entry name" value="MS_channel_1st"/>
    <property type="match status" value="1"/>
</dbReference>
<comment type="similarity">
    <text evidence="2">Belongs to the MscS (TC 1.A.23) family.</text>
</comment>
<evidence type="ECO:0000259" key="9">
    <source>
        <dbReference type="Pfam" id="PF21082"/>
    </source>
</evidence>
<dbReference type="PANTHER" id="PTHR30460">
    <property type="entry name" value="MODERATE CONDUCTANCE MECHANOSENSITIVE CHANNEL YBIO"/>
    <property type="match status" value="1"/>
</dbReference>
<dbReference type="EMBL" id="JACNJZ010000071">
    <property type="protein sequence ID" value="MBC8317117.1"/>
    <property type="molecule type" value="Genomic_DNA"/>
</dbReference>
<feature type="transmembrane region" description="Helical" evidence="7">
    <location>
        <begin position="6"/>
        <end position="21"/>
    </location>
</feature>
<sequence length="285" mass="31940">MLGIAVKVVIIIGVAIALNILQKKMIPRVIITCIPKVQEESREHIAIRTKAMAYVFIKIIAILIWTIGFVMVLGVLKVDTSALLATLGIASLGIGFAIQNIIRDYIQGFFIVIEDWYRIGDWITIAGMEGEVEDISPRRTVLREINGTMHVIPNSQIPFASNQTRDWARINLYVTVAYKEDISHVYQILNSVCDELKDDPDFGTNLTSTPSAMRVSDLGDHGVDICIRGYTKPGEQWGLTGELRKRIKNRFDQEGIEIPWPHTKVYFGNMPEIDPAERGIVSTTS</sequence>
<evidence type="ECO:0000256" key="1">
    <source>
        <dbReference type="ARBA" id="ARBA00004651"/>
    </source>
</evidence>
<name>A0A8J6ND56_9BACT</name>
<dbReference type="Gene3D" id="2.30.30.60">
    <property type="match status" value="1"/>
</dbReference>
<dbReference type="InterPro" id="IPR049278">
    <property type="entry name" value="MS_channel_C"/>
</dbReference>
<dbReference type="SUPFAM" id="SSF50182">
    <property type="entry name" value="Sm-like ribonucleoproteins"/>
    <property type="match status" value="1"/>
</dbReference>
<dbReference type="AlphaFoldDB" id="A0A8J6ND56"/>
<dbReference type="InterPro" id="IPR023408">
    <property type="entry name" value="MscS_beta-dom_sf"/>
</dbReference>
<reference evidence="11 12" key="1">
    <citation type="submission" date="2020-08" db="EMBL/GenBank/DDBJ databases">
        <title>Bridging the membrane lipid divide: bacteria of the FCB group superphylum have the potential to synthesize archaeal ether lipids.</title>
        <authorList>
            <person name="Villanueva L."/>
            <person name="Von Meijenfeldt F.A.B."/>
            <person name="Westbye A.B."/>
            <person name="Yadav S."/>
            <person name="Hopmans E.C."/>
            <person name="Dutilh B.E."/>
            <person name="Sinninghe Damste J.S."/>
        </authorList>
    </citation>
    <scope>NUCLEOTIDE SEQUENCE [LARGE SCALE GENOMIC DNA]</scope>
    <source>
        <strain evidence="11">NIOZ-UU47</strain>
    </source>
</reference>
<dbReference type="Pfam" id="PF00924">
    <property type="entry name" value="MS_channel_2nd"/>
    <property type="match status" value="1"/>
</dbReference>
<comment type="caution">
    <text evidence="11">The sequence shown here is derived from an EMBL/GenBank/DDBJ whole genome shotgun (WGS) entry which is preliminary data.</text>
</comment>
<evidence type="ECO:0000259" key="10">
    <source>
        <dbReference type="Pfam" id="PF21088"/>
    </source>
</evidence>
<dbReference type="Proteomes" id="UP000614424">
    <property type="component" value="Unassembled WGS sequence"/>
</dbReference>
<comment type="subcellular location">
    <subcellularLocation>
        <location evidence="1">Cell membrane</location>
        <topology evidence="1">Multi-pass membrane protein</topology>
    </subcellularLocation>
</comment>
<feature type="transmembrane region" description="Helical" evidence="7">
    <location>
        <begin position="82"/>
        <end position="102"/>
    </location>
</feature>
<keyword evidence="4 7" id="KW-0812">Transmembrane</keyword>
<dbReference type="GO" id="GO:0005886">
    <property type="term" value="C:plasma membrane"/>
    <property type="evidence" value="ECO:0007669"/>
    <property type="project" value="UniProtKB-SubCell"/>
</dbReference>
<dbReference type="GO" id="GO:0008381">
    <property type="term" value="F:mechanosensitive monoatomic ion channel activity"/>
    <property type="evidence" value="ECO:0007669"/>
    <property type="project" value="InterPro"/>
</dbReference>
<keyword evidence="6 7" id="KW-0472">Membrane</keyword>
<proteinExistence type="inferred from homology"/>
<organism evidence="11 12">
    <name type="scientific">Candidatus Desulfobia pelagia</name>
    <dbReference type="NCBI Taxonomy" id="2841692"/>
    <lineage>
        <taxon>Bacteria</taxon>
        <taxon>Pseudomonadati</taxon>
        <taxon>Thermodesulfobacteriota</taxon>
        <taxon>Desulfobulbia</taxon>
        <taxon>Desulfobulbales</taxon>
        <taxon>Desulfobulbaceae</taxon>
        <taxon>Candidatus Desulfobia</taxon>
    </lineage>
</organism>
<evidence type="ECO:0000256" key="5">
    <source>
        <dbReference type="ARBA" id="ARBA00022989"/>
    </source>
</evidence>
<dbReference type="SUPFAM" id="SSF82689">
    <property type="entry name" value="Mechanosensitive channel protein MscS (YggB), C-terminal domain"/>
    <property type="match status" value="1"/>
</dbReference>
<dbReference type="Gene3D" id="3.30.70.100">
    <property type="match status" value="1"/>
</dbReference>
<evidence type="ECO:0000313" key="11">
    <source>
        <dbReference type="EMBL" id="MBC8317117.1"/>
    </source>
</evidence>
<dbReference type="SUPFAM" id="SSF82861">
    <property type="entry name" value="Mechanosensitive channel protein MscS (YggB), transmembrane region"/>
    <property type="match status" value="1"/>
</dbReference>
<dbReference type="InterPro" id="IPR010920">
    <property type="entry name" value="LSM_dom_sf"/>
</dbReference>
<keyword evidence="5 7" id="KW-1133">Transmembrane helix</keyword>
<dbReference type="InterPro" id="IPR011066">
    <property type="entry name" value="MscS_channel_C_sf"/>
</dbReference>
<dbReference type="Gene3D" id="1.10.287.1260">
    <property type="match status" value="1"/>
</dbReference>
<keyword evidence="3" id="KW-1003">Cell membrane</keyword>
<evidence type="ECO:0000256" key="2">
    <source>
        <dbReference type="ARBA" id="ARBA00008017"/>
    </source>
</evidence>
<evidence type="ECO:0000256" key="4">
    <source>
        <dbReference type="ARBA" id="ARBA00022692"/>
    </source>
</evidence>
<dbReference type="InterPro" id="IPR006685">
    <property type="entry name" value="MscS_channel_2nd"/>
</dbReference>
<evidence type="ECO:0000313" key="12">
    <source>
        <dbReference type="Proteomes" id="UP000614424"/>
    </source>
</evidence>
<evidence type="ECO:0000256" key="3">
    <source>
        <dbReference type="ARBA" id="ARBA00022475"/>
    </source>
</evidence>
<dbReference type="Pfam" id="PF21082">
    <property type="entry name" value="MS_channel_3rd"/>
    <property type="match status" value="1"/>
</dbReference>
<feature type="domain" description="Mechanosensitive ion channel MscS C-terminal" evidence="9">
    <location>
        <begin position="170"/>
        <end position="258"/>
    </location>
</feature>
<dbReference type="InterPro" id="IPR049142">
    <property type="entry name" value="MS_channel_1st"/>
</dbReference>
<dbReference type="InterPro" id="IPR045276">
    <property type="entry name" value="YbiO_bact"/>
</dbReference>
<feature type="domain" description="Mechanosensitive ion channel MscS" evidence="8">
    <location>
        <begin position="100"/>
        <end position="161"/>
    </location>
</feature>
<evidence type="ECO:0000259" key="8">
    <source>
        <dbReference type="Pfam" id="PF00924"/>
    </source>
</evidence>
<dbReference type="PANTHER" id="PTHR30460:SF0">
    <property type="entry name" value="MODERATE CONDUCTANCE MECHANOSENSITIVE CHANNEL YBIO"/>
    <property type="match status" value="1"/>
</dbReference>